<dbReference type="PROSITE" id="PS51845">
    <property type="entry name" value="PDEASE_I_2"/>
    <property type="match status" value="1"/>
</dbReference>
<dbReference type="SUPFAM" id="SSF109604">
    <property type="entry name" value="HD-domain/PDEase-like"/>
    <property type="match status" value="1"/>
</dbReference>
<keyword evidence="7" id="KW-1185">Reference proteome</keyword>
<dbReference type="PANTHER" id="PTHR11347">
    <property type="entry name" value="CYCLIC NUCLEOTIDE PHOSPHODIESTERASE"/>
    <property type="match status" value="1"/>
</dbReference>
<feature type="binding site" evidence="4">
    <location>
        <position position="133"/>
    </location>
    <ligand>
        <name>Zn(2+)</name>
        <dbReference type="ChEBI" id="CHEBI:29105"/>
        <label>1</label>
    </ligand>
</feature>
<dbReference type="Gene3D" id="1.10.1300.10">
    <property type="entry name" value="3'5'-cyclic nucleotide phosphodiesterase, catalytic domain"/>
    <property type="match status" value="1"/>
</dbReference>
<evidence type="ECO:0000256" key="1">
    <source>
        <dbReference type="ARBA" id="ARBA00022723"/>
    </source>
</evidence>
<dbReference type="PRINTS" id="PR00387">
    <property type="entry name" value="PDIESTERASE1"/>
</dbReference>
<evidence type="ECO:0000256" key="2">
    <source>
        <dbReference type="ARBA" id="ARBA00022801"/>
    </source>
</evidence>
<keyword evidence="1 4" id="KW-0479">Metal-binding</keyword>
<protein>
    <recommendedName>
        <fullName evidence="5">PDEase domain-containing protein</fullName>
    </recommendedName>
</protein>
<feature type="domain" description="PDEase" evidence="5">
    <location>
        <begin position="19"/>
        <end position="217"/>
    </location>
</feature>
<feature type="binding site" evidence="4">
    <location>
        <position position="133"/>
    </location>
    <ligand>
        <name>Zn(2+)</name>
        <dbReference type="ChEBI" id="CHEBI:29105"/>
        <label>2</label>
    </ligand>
</feature>
<evidence type="ECO:0000256" key="4">
    <source>
        <dbReference type="PIRSR" id="PIRSR623088-3"/>
    </source>
</evidence>
<feature type="active site" description="Proton donor" evidence="3">
    <location>
        <position position="92"/>
    </location>
</feature>
<dbReference type="AlphaFoldDB" id="A0A3P6UUP4"/>
<dbReference type="PROSITE" id="PS00126">
    <property type="entry name" value="PDEASE_I_1"/>
    <property type="match status" value="1"/>
</dbReference>
<dbReference type="GO" id="GO:0004114">
    <property type="term" value="F:3',5'-cyclic-nucleotide phosphodiesterase activity"/>
    <property type="evidence" value="ECO:0007669"/>
    <property type="project" value="InterPro"/>
</dbReference>
<evidence type="ECO:0000259" key="5">
    <source>
        <dbReference type="PROSITE" id="PS51845"/>
    </source>
</evidence>
<proteinExistence type="predicted"/>
<dbReference type="GO" id="GO:0046872">
    <property type="term" value="F:metal ion binding"/>
    <property type="evidence" value="ECO:0007669"/>
    <property type="project" value="UniProtKB-KW"/>
</dbReference>
<reference evidence="6 7" key="1">
    <citation type="submission" date="2018-11" db="EMBL/GenBank/DDBJ databases">
        <authorList>
            <consortium name="Pathogen Informatics"/>
        </authorList>
    </citation>
    <scope>NUCLEOTIDE SEQUENCE [LARGE SCALE GENOMIC DNA]</scope>
</reference>
<evidence type="ECO:0000313" key="6">
    <source>
        <dbReference type="EMBL" id="VDK81231.1"/>
    </source>
</evidence>
<accession>A0A3P6UUP4</accession>
<sequence>MEQICTMPELSELPPTYGVVPDHPEELTELLETELDQWGMDIFKVADYTAYPLTMLAIPRRGLINKFQIPHWNLIRCLQAVECHYSTTTPYHNKIHAADVVQSTHVLLQAPALDSVFSDAELLAVLFACAVHDVNHPGVTNQYLVNTNDALAILYNDSSVLENYHLAVAFNLLTYPGCDLLVNFTRKQRLTFRRMVIDMVRIRVCLCVPSFLLLRLD</sequence>
<dbReference type="Proteomes" id="UP000281553">
    <property type="component" value="Unassembled WGS sequence"/>
</dbReference>
<dbReference type="GO" id="GO:0007165">
    <property type="term" value="P:signal transduction"/>
    <property type="evidence" value="ECO:0007669"/>
    <property type="project" value="InterPro"/>
</dbReference>
<organism evidence="6 7">
    <name type="scientific">Dibothriocephalus latus</name>
    <name type="common">Fish tapeworm</name>
    <name type="synonym">Diphyllobothrium latum</name>
    <dbReference type="NCBI Taxonomy" id="60516"/>
    <lineage>
        <taxon>Eukaryota</taxon>
        <taxon>Metazoa</taxon>
        <taxon>Spiralia</taxon>
        <taxon>Lophotrochozoa</taxon>
        <taxon>Platyhelminthes</taxon>
        <taxon>Cestoda</taxon>
        <taxon>Eucestoda</taxon>
        <taxon>Diphyllobothriidea</taxon>
        <taxon>Diphyllobothriidae</taxon>
        <taxon>Dibothriocephalus</taxon>
    </lineage>
</organism>
<evidence type="ECO:0000313" key="7">
    <source>
        <dbReference type="Proteomes" id="UP000281553"/>
    </source>
</evidence>
<gene>
    <name evidence="6" type="ORF">DILT_LOCUS3199</name>
</gene>
<evidence type="ECO:0000256" key="3">
    <source>
        <dbReference type="PIRSR" id="PIRSR623088-1"/>
    </source>
</evidence>
<feature type="binding site" evidence="4">
    <location>
        <position position="132"/>
    </location>
    <ligand>
        <name>Zn(2+)</name>
        <dbReference type="ChEBI" id="CHEBI:29105"/>
        <label>1</label>
    </ligand>
</feature>
<dbReference type="InterPro" id="IPR002073">
    <property type="entry name" value="PDEase_catalytic_dom"/>
</dbReference>
<dbReference type="Pfam" id="PF00233">
    <property type="entry name" value="PDEase_I"/>
    <property type="match status" value="1"/>
</dbReference>
<dbReference type="EMBL" id="UYRU01043301">
    <property type="protein sequence ID" value="VDK81231.1"/>
    <property type="molecule type" value="Genomic_DNA"/>
</dbReference>
<dbReference type="OrthoDB" id="189220at2759"/>
<dbReference type="InterPro" id="IPR023174">
    <property type="entry name" value="PDEase_CS"/>
</dbReference>
<feature type="binding site" evidence="4">
    <location>
        <position position="96"/>
    </location>
    <ligand>
        <name>Zn(2+)</name>
        <dbReference type="ChEBI" id="CHEBI:29105"/>
        <label>1</label>
    </ligand>
</feature>
<keyword evidence="2" id="KW-0378">Hydrolase</keyword>
<dbReference type="InterPro" id="IPR036971">
    <property type="entry name" value="PDEase_catalytic_dom_sf"/>
</dbReference>
<dbReference type="InterPro" id="IPR023088">
    <property type="entry name" value="PDEase"/>
</dbReference>
<name>A0A3P6UUP4_DIBLA</name>